<organism evidence="1">
    <name type="scientific">Arundo donax</name>
    <name type="common">Giant reed</name>
    <name type="synonym">Donax arundinaceus</name>
    <dbReference type="NCBI Taxonomy" id="35708"/>
    <lineage>
        <taxon>Eukaryota</taxon>
        <taxon>Viridiplantae</taxon>
        <taxon>Streptophyta</taxon>
        <taxon>Embryophyta</taxon>
        <taxon>Tracheophyta</taxon>
        <taxon>Spermatophyta</taxon>
        <taxon>Magnoliopsida</taxon>
        <taxon>Liliopsida</taxon>
        <taxon>Poales</taxon>
        <taxon>Poaceae</taxon>
        <taxon>PACMAD clade</taxon>
        <taxon>Arundinoideae</taxon>
        <taxon>Arundineae</taxon>
        <taxon>Arundo</taxon>
    </lineage>
</organism>
<accession>A0A0A9SAV7</accession>
<dbReference type="AlphaFoldDB" id="A0A0A9SAV7"/>
<reference evidence="1" key="2">
    <citation type="journal article" date="2015" name="Data Brief">
        <title>Shoot transcriptome of the giant reed, Arundo donax.</title>
        <authorList>
            <person name="Barrero R.A."/>
            <person name="Guerrero F.D."/>
            <person name="Moolhuijzen P."/>
            <person name="Goolsby J.A."/>
            <person name="Tidwell J."/>
            <person name="Bellgard S.E."/>
            <person name="Bellgard M.I."/>
        </authorList>
    </citation>
    <scope>NUCLEOTIDE SEQUENCE</scope>
    <source>
        <tissue evidence="1">Shoot tissue taken approximately 20 cm above the soil surface</tissue>
    </source>
</reference>
<name>A0A0A9SAV7_ARUDO</name>
<protein>
    <submittedName>
        <fullName evidence="1">Uncharacterized protein</fullName>
    </submittedName>
</protein>
<dbReference type="EMBL" id="GBRH01280645">
    <property type="protein sequence ID" value="JAD17250.1"/>
    <property type="molecule type" value="Transcribed_RNA"/>
</dbReference>
<proteinExistence type="predicted"/>
<evidence type="ECO:0000313" key="1">
    <source>
        <dbReference type="EMBL" id="JAD17250.1"/>
    </source>
</evidence>
<sequence>MSCIIPIPFTHILNMKWSCLFARYYILLAFHEMCLSFSFSLFT</sequence>
<reference evidence="1" key="1">
    <citation type="submission" date="2014-09" db="EMBL/GenBank/DDBJ databases">
        <authorList>
            <person name="Magalhaes I.L.F."/>
            <person name="Oliveira U."/>
            <person name="Santos F.R."/>
            <person name="Vidigal T.H.D.A."/>
            <person name="Brescovit A.D."/>
            <person name="Santos A.J."/>
        </authorList>
    </citation>
    <scope>NUCLEOTIDE SEQUENCE</scope>
    <source>
        <tissue evidence="1">Shoot tissue taken approximately 20 cm above the soil surface</tissue>
    </source>
</reference>